<proteinExistence type="predicted"/>
<organism evidence="2 3">
    <name type="scientific">Deinococcus xinjiangensis</name>
    <dbReference type="NCBI Taxonomy" id="457454"/>
    <lineage>
        <taxon>Bacteria</taxon>
        <taxon>Thermotogati</taxon>
        <taxon>Deinococcota</taxon>
        <taxon>Deinococci</taxon>
        <taxon>Deinococcales</taxon>
        <taxon>Deinococcaceae</taxon>
        <taxon>Deinococcus</taxon>
    </lineage>
</organism>
<accession>A0ABP9VCN2</accession>
<evidence type="ECO:0000259" key="1">
    <source>
        <dbReference type="Pfam" id="PF13460"/>
    </source>
</evidence>
<dbReference type="PANTHER" id="PTHR43355:SF2">
    <property type="entry name" value="FLAVIN REDUCTASE (NADPH)"/>
    <property type="match status" value="1"/>
</dbReference>
<evidence type="ECO:0000313" key="2">
    <source>
        <dbReference type="EMBL" id="GAA5502386.1"/>
    </source>
</evidence>
<dbReference type="EMBL" id="BAABRN010000022">
    <property type="protein sequence ID" value="GAA5502386.1"/>
    <property type="molecule type" value="Genomic_DNA"/>
</dbReference>
<keyword evidence="3" id="KW-1185">Reference proteome</keyword>
<sequence>MIVTVFGANGPTGLWVTRLALQAGHQVRAVTRRADPLPLPTNAQWTKVQADAVTGEGVQAAVQGADAVLSVLGVAYSRQKITVYSAGTRHIVEAMRRGARGRRLVVVSSGLTYPPPHLNWFANTLIFPFLRNVLGRTLYADMRRMEEDLRTCTDIDWTVMRPGRLYDAPTVSAYRLDPDAPTQNDTARADLAAAMVAELVQAHLHQAVAPTTNRHAPRAGAT</sequence>
<dbReference type="RefSeq" id="WP_353542356.1">
    <property type="nucleotide sequence ID" value="NZ_BAABRN010000022.1"/>
</dbReference>
<dbReference type="Gene3D" id="3.40.50.720">
    <property type="entry name" value="NAD(P)-binding Rossmann-like Domain"/>
    <property type="match status" value="1"/>
</dbReference>
<dbReference type="InterPro" id="IPR016040">
    <property type="entry name" value="NAD(P)-bd_dom"/>
</dbReference>
<dbReference type="SUPFAM" id="SSF51735">
    <property type="entry name" value="NAD(P)-binding Rossmann-fold domains"/>
    <property type="match status" value="1"/>
</dbReference>
<dbReference type="Pfam" id="PF13460">
    <property type="entry name" value="NAD_binding_10"/>
    <property type="match status" value="1"/>
</dbReference>
<evidence type="ECO:0000313" key="3">
    <source>
        <dbReference type="Proteomes" id="UP001458946"/>
    </source>
</evidence>
<protein>
    <recommendedName>
        <fullName evidence="1">NAD(P)-binding domain-containing protein</fullName>
    </recommendedName>
</protein>
<dbReference type="Proteomes" id="UP001458946">
    <property type="component" value="Unassembled WGS sequence"/>
</dbReference>
<dbReference type="InterPro" id="IPR036291">
    <property type="entry name" value="NAD(P)-bd_dom_sf"/>
</dbReference>
<comment type="caution">
    <text evidence="2">The sequence shown here is derived from an EMBL/GenBank/DDBJ whole genome shotgun (WGS) entry which is preliminary data.</text>
</comment>
<name>A0ABP9VCN2_9DEIO</name>
<gene>
    <name evidence="2" type="ORF">Dxin01_02130</name>
</gene>
<dbReference type="PANTHER" id="PTHR43355">
    <property type="entry name" value="FLAVIN REDUCTASE (NADPH)"/>
    <property type="match status" value="1"/>
</dbReference>
<dbReference type="InterPro" id="IPR051606">
    <property type="entry name" value="Polyketide_Oxido-like"/>
</dbReference>
<reference evidence="2 3" key="1">
    <citation type="submission" date="2024-02" db="EMBL/GenBank/DDBJ databases">
        <title>Deinococcus xinjiangensis NBRC 107630.</title>
        <authorList>
            <person name="Ichikawa N."/>
            <person name="Katano-Makiyama Y."/>
            <person name="Hidaka K."/>
        </authorList>
    </citation>
    <scope>NUCLEOTIDE SEQUENCE [LARGE SCALE GENOMIC DNA]</scope>
    <source>
        <strain evidence="2 3">NBRC 107630</strain>
    </source>
</reference>
<feature type="domain" description="NAD(P)-binding" evidence="1">
    <location>
        <begin position="7"/>
        <end position="199"/>
    </location>
</feature>